<reference evidence="1" key="1">
    <citation type="submission" date="2019-03" db="EMBL/GenBank/DDBJ databases">
        <authorList>
            <person name="Mank J."/>
            <person name="Almeida P."/>
        </authorList>
    </citation>
    <scope>NUCLEOTIDE SEQUENCE</scope>
    <source>
        <strain evidence="1">78183</strain>
    </source>
</reference>
<protein>
    <submittedName>
        <fullName evidence="1">Uncharacterized protein</fullName>
    </submittedName>
</protein>
<gene>
    <name evidence="1" type="ORF">SVIM_LOCUS345350</name>
</gene>
<evidence type="ECO:0000313" key="1">
    <source>
        <dbReference type="EMBL" id="VFU51233.1"/>
    </source>
</evidence>
<sequence length="20" mass="2487">MQAQHLLVFHKTKKIFYQLI</sequence>
<accession>A0A6N2ME90</accession>
<dbReference type="AlphaFoldDB" id="A0A6N2ME90"/>
<name>A0A6N2ME90_SALVM</name>
<organism evidence="1">
    <name type="scientific">Salix viminalis</name>
    <name type="common">Common osier</name>
    <name type="synonym">Basket willow</name>
    <dbReference type="NCBI Taxonomy" id="40686"/>
    <lineage>
        <taxon>Eukaryota</taxon>
        <taxon>Viridiplantae</taxon>
        <taxon>Streptophyta</taxon>
        <taxon>Embryophyta</taxon>
        <taxon>Tracheophyta</taxon>
        <taxon>Spermatophyta</taxon>
        <taxon>Magnoliopsida</taxon>
        <taxon>eudicotyledons</taxon>
        <taxon>Gunneridae</taxon>
        <taxon>Pentapetalae</taxon>
        <taxon>rosids</taxon>
        <taxon>fabids</taxon>
        <taxon>Malpighiales</taxon>
        <taxon>Salicaceae</taxon>
        <taxon>Saliceae</taxon>
        <taxon>Salix</taxon>
    </lineage>
</organism>
<dbReference type="EMBL" id="CAADRP010001752">
    <property type="protein sequence ID" value="VFU51233.1"/>
    <property type="molecule type" value="Genomic_DNA"/>
</dbReference>
<proteinExistence type="predicted"/>